<feature type="domain" description="DUF418" evidence="2">
    <location>
        <begin position="223"/>
        <end position="379"/>
    </location>
</feature>
<organism evidence="3">
    <name type="scientific">Candidatus Actinomarina minuta</name>
    <dbReference type="NCBI Taxonomy" id="1389454"/>
    <lineage>
        <taxon>Bacteria</taxon>
        <taxon>Bacillati</taxon>
        <taxon>Actinomycetota</taxon>
        <taxon>Actinomycetes</taxon>
        <taxon>Candidatus Actinomarinidae</taxon>
        <taxon>Candidatus Actinomarinales</taxon>
        <taxon>Candidatus Actinomarineae</taxon>
        <taxon>Candidatus Actinomarinaceae</taxon>
        <taxon>Candidatus Actinomarina</taxon>
    </lineage>
</organism>
<dbReference type="AlphaFoldDB" id="S5DJR4"/>
<feature type="transmembrane region" description="Helical" evidence="1">
    <location>
        <begin position="117"/>
        <end position="133"/>
    </location>
</feature>
<reference evidence="3" key="1">
    <citation type="journal article" date="2013" name="Sci. Rep.">
        <title>Metagenomics uncovers a new group of low GC and ultra-small marine Actinobacteria.</title>
        <authorList>
            <person name="Ghai R."/>
            <person name="Mizuno C.M."/>
            <person name="Picazo A."/>
            <person name="Camacho A."/>
            <person name="Rodriguez-Valera F."/>
        </authorList>
    </citation>
    <scope>NUCLEOTIDE SEQUENCE</scope>
</reference>
<proteinExistence type="predicted"/>
<evidence type="ECO:0000313" key="3">
    <source>
        <dbReference type="EMBL" id="AGQ19076.1"/>
    </source>
</evidence>
<keyword evidence="1" id="KW-1133">Transmembrane helix</keyword>
<feature type="transmembrane region" description="Helical" evidence="1">
    <location>
        <begin position="242"/>
        <end position="260"/>
    </location>
</feature>
<feature type="transmembrane region" description="Helical" evidence="1">
    <location>
        <begin position="140"/>
        <end position="161"/>
    </location>
</feature>
<dbReference type="Pfam" id="PF04235">
    <property type="entry name" value="DUF418"/>
    <property type="match status" value="1"/>
</dbReference>
<accession>S5DJR4</accession>
<feature type="transmembrane region" description="Helical" evidence="1">
    <location>
        <begin position="50"/>
        <end position="80"/>
    </location>
</feature>
<evidence type="ECO:0000256" key="1">
    <source>
        <dbReference type="SAM" id="Phobius"/>
    </source>
</evidence>
<feature type="transmembrane region" description="Helical" evidence="1">
    <location>
        <begin position="272"/>
        <end position="293"/>
    </location>
</feature>
<feature type="transmembrane region" description="Helical" evidence="1">
    <location>
        <begin position="12"/>
        <end position="38"/>
    </location>
</feature>
<feature type="transmembrane region" description="Helical" evidence="1">
    <location>
        <begin position="199"/>
        <end position="222"/>
    </location>
</feature>
<dbReference type="PANTHER" id="PTHR30590:SF2">
    <property type="entry name" value="INNER MEMBRANE PROTEIN"/>
    <property type="match status" value="1"/>
</dbReference>
<keyword evidence="1" id="KW-0472">Membrane</keyword>
<feature type="transmembrane region" description="Helical" evidence="1">
    <location>
        <begin position="340"/>
        <end position="356"/>
    </location>
</feature>
<protein>
    <submittedName>
        <fullName evidence="3">Putative membrane protein</fullName>
    </submittedName>
</protein>
<dbReference type="InterPro" id="IPR007349">
    <property type="entry name" value="DUF418"/>
</dbReference>
<feature type="transmembrane region" description="Helical" evidence="1">
    <location>
        <begin position="92"/>
        <end position="111"/>
    </location>
</feature>
<feature type="transmembrane region" description="Helical" evidence="1">
    <location>
        <begin position="314"/>
        <end position="334"/>
    </location>
</feature>
<evidence type="ECO:0000259" key="2">
    <source>
        <dbReference type="Pfam" id="PF04235"/>
    </source>
</evidence>
<name>S5DJR4_9ACTN</name>
<sequence>MNSSQRITNLDFIRGFAVLGILIINVISFGLPITALFNHSTYGAENLLDWIVIVISSVFFEFKMMGLFSMLFGVGLMIFLDNAKQKVKRPKLLSFWRNFLLLLFGIIHISIWEGDVLISYALCAFCIVLFPQIQNNKITIFFITFLVVIDLLLINYIGSIYDNSGNLILDSAWVVAASEGGSLNLGKFWFPGESEFGNIIGLMFVLDGFLRAITLMVVGILLYRLNVIQGTRGLNFYKKLMFYGFCIGLPFSIYSIYLRVSTEYSAATAITSWFWLSFSVIPMVLGYVGLLTIMNIKLRESISTRLRACGKMAFTNYITQTLLGVFVLGSLFGIGTFSRSQLVLYIVIIWGLQIYWSKPILDKWRYGPLEWFWRKLTYLFV</sequence>
<keyword evidence="1" id="KW-0812">Transmembrane</keyword>
<dbReference type="InterPro" id="IPR052529">
    <property type="entry name" value="Bact_Transport_Assoc"/>
</dbReference>
<dbReference type="PANTHER" id="PTHR30590">
    <property type="entry name" value="INNER MEMBRANE PROTEIN"/>
    <property type="match status" value="1"/>
</dbReference>
<dbReference type="EMBL" id="KC811121">
    <property type="protein sequence ID" value="AGQ19076.1"/>
    <property type="molecule type" value="Genomic_DNA"/>
</dbReference>